<dbReference type="GO" id="GO:0009228">
    <property type="term" value="P:thiamine biosynthetic process"/>
    <property type="evidence" value="ECO:0007669"/>
    <property type="project" value="UniProtKB-KW"/>
</dbReference>
<feature type="binding site" evidence="1">
    <location>
        <position position="81"/>
    </location>
    <ligand>
        <name>Mg(2+)</name>
        <dbReference type="ChEBI" id="CHEBI:18420"/>
        <label>3</label>
    </ligand>
</feature>
<feature type="binding site" evidence="1">
    <location>
        <position position="322"/>
    </location>
    <ligand>
        <name>substrate</name>
    </ligand>
</feature>
<keyword evidence="1" id="KW-0547">Nucleotide-binding</keyword>
<dbReference type="Gene3D" id="3.30.1330.10">
    <property type="entry name" value="PurM-like, N-terminal domain"/>
    <property type="match status" value="1"/>
</dbReference>
<proteinExistence type="inferred from homology"/>
<dbReference type="NCBIfam" id="NF004351">
    <property type="entry name" value="PRK05731.1-4"/>
    <property type="match status" value="1"/>
</dbReference>
<feature type="binding site" evidence="1">
    <location>
        <position position="36"/>
    </location>
    <ligand>
        <name>Mg(2+)</name>
        <dbReference type="ChEBI" id="CHEBI:18420"/>
        <label>3</label>
    </ligand>
</feature>
<dbReference type="HAMAP" id="MF_02128">
    <property type="entry name" value="TMP_kinase"/>
    <property type="match status" value="1"/>
</dbReference>
<feature type="binding site" evidence="1">
    <location>
        <position position="218"/>
    </location>
    <ligand>
        <name>Mg(2+)</name>
        <dbReference type="ChEBI" id="CHEBI:18420"/>
        <label>3</label>
    </ligand>
</feature>
<sequence length="333" mass="34467">MSDSERVCDLAEEQLLARIFPLLPATAATLVGPGDDAAVISAPDGRFVVSTDVLVQDRHFIRDWSTGYDVGWRAAVQNLADIAAMGARPTSLVVSLVLPRTEEVQWVLDLARGLAEACAPYGAGVVGGDLSSGDAIVVAVTVHGDLDGGDPVLRSGARPGDVVAHAGVLGRSAAGLDLLTDAEETAAYPDLVAAYLRPDPPIGSGTRARLAGATAMLDVSDGLLRDGGRIARASGVVLDLDAPSRALEFDLAALAQAGRVLDVDPSRWVLTGGEDHGLLATFPPDAELPSEFRLIGRVVAATADRSPSVTVQGTAPEGDEGWDHFAGHGHPRD</sequence>
<dbReference type="Gene3D" id="3.90.650.10">
    <property type="entry name" value="PurM-like C-terminal domain"/>
    <property type="match status" value="1"/>
</dbReference>
<accession>A0A853ESW6</accession>
<dbReference type="Pfam" id="PF00586">
    <property type="entry name" value="AIRS"/>
    <property type="match status" value="1"/>
</dbReference>
<keyword evidence="1" id="KW-0479">Metal-binding</keyword>
<feature type="binding site" evidence="1">
    <location>
        <position position="50"/>
    </location>
    <ligand>
        <name>Mg(2+)</name>
        <dbReference type="ChEBI" id="CHEBI:18420"/>
        <label>4</label>
    </ligand>
</feature>
<dbReference type="Proteomes" id="UP000561011">
    <property type="component" value="Unassembled WGS sequence"/>
</dbReference>
<evidence type="ECO:0000259" key="3">
    <source>
        <dbReference type="Pfam" id="PF00586"/>
    </source>
</evidence>
<feature type="binding site" evidence="1">
    <location>
        <position position="129"/>
    </location>
    <ligand>
        <name>Mg(2+)</name>
        <dbReference type="ChEBI" id="CHEBI:18420"/>
        <label>1</label>
    </ligand>
</feature>
<dbReference type="AlphaFoldDB" id="A0A853ESW6"/>
<feature type="binding site" evidence="1">
    <location>
        <position position="81"/>
    </location>
    <ligand>
        <name>Mg(2+)</name>
        <dbReference type="ChEBI" id="CHEBI:18420"/>
        <label>4</label>
    </ligand>
</feature>
<evidence type="ECO:0000256" key="1">
    <source>
        <dbReference type="HAMAP-Rule" id="MF_02128"/>
    </source>
</evidence>
<dbReference type="CDD" id="cd02194">
    <property type="entry name" value="ThiL"/>
    <property type="match status" value="1"/>
</dbReference>
<protein>
    <recommendedName>
        <fullName evidence="1">Thiamine-monophosphate kinase</fullName>
        <shortName evidence="1">TMP kinase</shortName>
        <shortName evidence="1">Thiamine-phosphate kinase</shortName>
        <ecNumber evidence="1">2.7.4.16</ecNumber>
    </recommendedName>
</protein>
<evidence type="ECO:0000313" key="4">
    <source>
        <dbReference type="EMBL" id="NYS93567.1"/>
    </source>
</evidence>
<feature type="domain" description="PurM-like N-terminal" evidence="3">
    <location>
        <begin position="34"/>
        <end position="144"/>
    </location>
</feature>
<evidence type="ECO:0000313" key="5">
    <source>
        <dbReference type="Proteomes" id="UP000561011"/>
    </source>
</evidence>
<comment type="pathway">
    <text evidence="1">Cofactor biosynthesis; thiamine diphosphate biosynthesis; thiamine diphosphate from thiamine phosphate: step 1/1.</text>
</comment>
<feature type="binding site" evidence="1">
    <location>
        <position position="36"/>
    </location>
    <ligand>
        <name>Mg(2+)</name>
        <dbReference type="ChEBI" id="CHEBI:18420"/>
        <label>4</label>
    </ligand>
</feature>
<dbReference type="InterPro" id="IPR036676">
    <property type="entry name" value="PurM-like_C_sf"/>
</dbReference>
<keyword evidence="1" id="KW-0067">ATP-binding</keyword>
<dbReference type="EMBL" id="JACBYE010000016">
    <property type="protein sequence ID" value="NYS93567.1"/>
    <property type="molecule type" value="Genomic_DNA"/>
</dbReference>
<dbReference type="PANTHER" id="PTHR30270">
    <property type="entry name" value="THIAMINE-MONOPHOSPHATE KINASE"/>
    <property type="match status" value="1"/>
</dbReference>
<feature type="binding site" evidence="1">
    <location>
        <position position="274"/>
    </location>
    <ligand>
        <name>substrate</name>
    </ligand>
</feature>
<comment type="function">
    <text evidence="1">Catalyzes the ATP-dependent phosphorylation of thiamine-monophosphate (TMP) to form thiamine-pyrophosphate (TPP), the active form of vitamin B1.</text>
</comment>
<gene>
    <name evidence="1" type="primary">thiL</name>
    <name evidence="4" type="ORF">HZZ10_08520</name>
</gene>
<dbReference type="UniPathway" id="UPA00060">
    <property type="reaction ID" value="UER00142"/>
</dbReference>
<feature type="binding site" evidence="1">
    <location>
        <position position="221"/>
    </location>
    <ligand>
        <name>Mg(2+)</name>
        <dbReference type="ChEBI" id="CHEBI:18420"/>
        <label>5</label>
    </ligand>
</feature>
<feature type="binding site" evidence="1">
    <location>
        <position position="59"/>
    </location>
    <ligand>
        <name>substrate</name>
    </ligand>
</feature>
<keyword evidence="5" id="KW-1185">Reference proteome</keyword>
<dbReference type="SUPFAM" id="SSF55326">
    <property type="entry name" value="PurM N-terminal domain-like"/>
    <property type="match status" value="1"/>
</dbReference>
<feature type="binding site" evidence="1">
    <location>
        <begin position="128"/>
        <end position="129"/>
    </location>
    <ligand>
        <name>ATP</name>
        <dbReference type="ChEBI" id="CHEBI:30616"/>
    </ligand>
</feature>
<dbReference type="GO" id="GO:0005524">
    <property type="term" value="F:ATP binding"/>
    <property type="evidence" value="ECO:0007669"/>
    <property type="project" value="UniProtKB-UniRule"/>
</dbReference>
<dbReference type="RefSeq" id="WP_179913194.1">
    <property type="nucleotide sequence ID" value="NZ_JACBYE010000016.1"/>
</dbReference>
<comment type="caution">
    <text evidence="1">Lacks conserved residue(s) required for the propagation of feature annotation.</text>
</comment>
<feature type="binding site" evidence="1">
    <location>
        <position position="220"/>
    </location>
    <ligand>
        <name>ATP</name>
        <dbReference type="ChEBI" id="CHEBI:30616"/>
    </ligand>
</feature>
<dbReference type="GO" id="GO:0009229">
    <property type="term" value="P:thiamine diphosphate biosynthetic process"/>
    <property type="evidence" value="ECO:0007669"/>
    <property type="project" value="UniProtKB-UniRule"/>
</dbReference>
<feature type="binding site" evidence="1">
    <location>
        <position position="51"/>
    </location>
    <ligand>
        <name>Mg(2+)</name>
        <dbReference type="ChEBI" id="CHEBI:18420"/>
        <label>1</label>
    </ligand>
</feature>
<feature type="binding site" evidence="1">
    <location>
        <position position="154"/>
    </location>
    <ligand>
        <name>ATP</name>
        <dbReference type="ChEBI" id="CHEBI:30616"/>
    </ligand>
</feature>
<dbReference type="InterPro" id="IPR016188">
    <property type="entry name" value="PurM-like_N"/>
</dbReference>
<comment type="similarity">
    <text evidence="1">Belongs to the thiamine-monophosphate kinase family.</text>
</comment>
<keyword evidence="1 4" id="KW-0808">Transferase</keyword>
<comment type="catalytic activity">
    <reaction evidence="1">
        <text>thiamine phosphate + ATP = thiamine diphosphate + ADP</text>
        <dbReference type="Rhea" id="RHEA:15913"/>
        <dbReference type="ChEBI" id="CHEBI:30616"/>
        <dbReference type="ChEBI" id="CHEBI:37575"/>
        <dbReference type="ChEBI" id="CHEBI:58937"/>
        <dbReference type="ChEBI" id="CHEBI:456216"/>
        <dbReference type="EC" id="2.7.4.16"/>
    </reaction>
</comment>
<dbReference type="NCBIfam" id="TIGR01379">
    <property type="entry name" value="thiL"/>
    <property type="match status" value="1"/>
</dbReference>
<dbReference type="InterPro" id="IPR036921">
    <property type="entry name" value="PurM-like_N_sf"/>
</dbReference>
<reference evidence="4 5" key="1">
    <citation type="submission" date="2020-07" db="EMBL/GenBank/DDBJ databases">
        <title>MOT database genomes.</title>
        <authorList>
            <person name="Joseph S."/>
            <person name="Aduse-Opoku J."/>
            <person name="Hashim A."/>
            <person name="Wade W."/>
            <person name="Curtis M."/>
        </authorList>
    </citation>
    <scope>NUCLEOTIDE SEQUENCE [LARGE SCALE GENOMIC DNA]</scope>
    <source>
        <strain evidence="4 5">DSM 100099</strain>
    </source>
</reference>
<dbReference type="PIRSF" id="PIRSF005303">
    <property type="entry name" value="Thiam_monoph_kin"/>
    <property type="match status" value="1"/>
</dbReference>
<dbReference type="GO" id="GO:0000287">
    <property type="term" value="F:magnesium ion binding"/>
    <property type="evidence" value="ECO:0007669"/>
    <property type="project" value="UniProtKB-UniRule"/>
</dbReference>
<dbReference type="PANTHER" id="PTHR30270:SF0">
    <property type="entry name" value="THIAMINE-MONOPHOSPHATE KINASE"/>
    <property type="match status" value="1"/>
</dbReference>
<feature type="binding site" evidence="1">
    <location>
        <position position="81"/>
    </location>
    <ligand>
        <name>Mg(2+)</name>
        <dbReference type="ChEBI" id="CHEBI:18420"/>
        <label>2</label>
    </ligand>
</feature>
<organism evidence="4 5">
    <name type="scientific">Sanguibacter inulinus</name>
    <dbReference type="NCBI Taxonomy" id="60922"/>
    <lineage>
        <taxon>Bacteria</taxon>
        <taxon>Bacillati</taxon>
        <taxon>Actinomycetota</taxon>
        <taxon>Actinomycetes</taxon>
        <taxon>Micrococcales</taxon>
        <taxon>Sanguibacteraceae</taxon>
        <taxon>Sanguibacter</taxon>
    </lineage>
</organism>
<evidence type="ECO:0000256" key="2">
    <source>
        <dbReference type="SAM" id="MobiDB-lite"/>
    </source>
</evidence>
<dbReference type="EC" id="2.7.4.16" evidence="1"/>
<keyword evidence="1 4" id="KW-0418">Kinase</keyword>
<dbReference type="InterPro" id="IPR006283">
    <property type="entry name" value="ThiL-like"/>
</dbReference>
<dbReference type="SUPFAM" id="SSF56042">
    <property type="entry name" value="PurM C-terminal domain-like"/>
    <property type="match status" value="1"/>
</dbReference>
<dbReference type="GO" id="GO:0009030">
    <property type="term" value="F:thiamine-phosphate kinase activity"/>
    <property type="evidence" value="ECO:0007669"/>
    <property type="project" value="UniProtKB-UniRule"/>
</dbReference>
<feature type="compositionally biased region" description="Basic and acidic residues" evidence="2">
    <location>
        <begin position="321"/>
        <end position="333"/>
    </location>
</feature>
<feature type="binding site" evidence="1">
    <location>
        <position position="52"/>
    </location>
    <ligand>
        <name>Mg(2+)</name>
        <dbReference type="ChEBI" id="CHEBI:18420"/>
        <label>2</label>
    </ligand>
</feature>
<keyword evidence="1" id="KW-0784">Thiamine biosynthesis</keyword>
<keyword evidence="1" id="KW-0460">Magnesium</keyword>
<feature type="region of interest" description="Disordered" evidence="2">
    <location>
        <begin position="305"/>
        <end position="333"/>
    </location>
</feature>
<comment type="caution">
    <text evidence="4">The sequence shown here is derived from an EMBL/GenBank/DDBJ whole genome shotgun (WGS) entry which is preliminary data.</text>
</comment>
<feature type="binding site" evidence="1">
    <location>
        <position position="52"/>
    </location>
    <ligand>
        <name>Mg(2+)</name>
        <dbReference type="ChEBI" id="CHEBI:18420"/>
        <label>1</label>
    </ligand>
</feature>
<name>A0A853ESW6_9MICO</name>
<comment type="miscellaneous">
    <text evidence="1">Reaction mechanism of ThiL seems to utilize a direct, inline transfer of the gamma-phosphate of ATP to TMP rather than a phosphorylated enzyme intermediate.</text>
</comment>